<reference evidence="2" key="1">
    <citation type="submission" date="2018-03" db="EMBL/GenBank/DDBJ databases">
        <authorList>
            <person name="Guldener U."/>
        </authorList>
    </citation>
    <scope>NUCLEOTIDE SEQUENCE</scope>
</reference>
<gene>
    <name evidence="2" type="ORF">DNG_05696</name>
</gene>
<feature type="region of interest" description="Disordered" evidence="1">
    <location>
        <begin position="1"/>
        <end position="87"/>
    </location>
</feature>
<feature type="compositionally biased region" description="Acidic residues" evidence="1">
    <location>
        <begin position="377"/>
        <end position="388"/>
    </location>
</feature>
<comment type="caution">
    <text evidence="2">The sequence shown here is derived from an EMBL/GenBank/DDBJ whole genome shotgun (WGS) entry which is preliminary data.</text>
</comment>
<evidence type="ECO:0000313" key="2">
    <source>
        <dbReference type="EMBL" id="SPO03015.1"/>
    </source>
</evidence>
<organism evidence="2 3">
    <name type="scientific">Cephalotrichum gorgonifer</name>
    <dbReference type="NCBI Taxonomy" id="2041049"/>
    <lineage>
        <taxon>Eukaryota</taxon>
        <taxon>Fungi</taxon>
        <taxon>Dikarya</taxon>
        <taxon>Ascomycota</taxon>
        <taxon>Pezizomycotina</taxon>
        <taxon>Sordariomycetes</taxon>
        <taxon>Hypocreomycetidae</taxon>
        <taxon>Microascales</taxon>
        <taxon>Microascaceae</taxon>
        <taxon>Cephalotrichum</taxon>
    </lineage>
</organism>
<proteinExistence type="predicted"/>
<name>A0AAE8SVP9_9PEZI</name>
<feature type="region of interest" description="Disordered" evidence="1">
    <location>
        <begin position="377"/>
        <end position="407"/>
    </location>
</feature>
<keyword evidence="3" id="KW-1185">Reference proteome</keyword>
<sequence length="594" mass="66153">MEISSALGTPKGSSTHPRPEKFFFGSPARASGCPAARMSTSSSSSTPLSSTTSKIAEGNSSLSSIVPTPDRTSEEGDDSPDYRSTGLVPRTLNDHCRIYLEDQLYVHALELANSLLTSGPALRNGRPNPALVLPPTQIAFINNLIIHPKHTSRPDTAERREIATLALTYLENLMEEVGPVNANLVAAFQFNHNYSPRPRAPRNFSLDDDGFDDDFGDDGSDEENGRIMTRLGSDESIWNCGNDFWSVVGWAFNCSVAHPARWRWWRIWLDFMLRVLEEDWSARVSKDMAADAQRIGGGDFQFDSMRKSLVAMYSTQKSGRTNPAKWIMKALFADGQQSSLSQFGEVFPMETRDPPRGQKRKRERELDLDNFEYADYGDTEDELEDSTGAEDAPASLSTRASRMNTERDPDKFEHYAENEEAIRALVPFRLRTLALLSQLAYSMPLLFIHVESLHEEFALAMKELPLPLFAAMVNPTENPLVAVEYYAVLLKELLRLFLPPRALDPAKVDDAADKSLRLTQGMIEKCYAPHAAETSSVEDNAKLSILVESALMFAFESGQLTGSTALREAVTSGVEARTRKAKVRRRGEGPRDRV</sequence>
<dbReference type="EMBL" id="ONZQ02000007">
    <property type="protein sequence ID" value="SPO03015.1"/>
    <property type="molecule type" value="Genomic_DNA"/>
</dbReference>
<dbReference type="Proteomes" id="UP001187682">
    <property type="component" value="Unassembled WGS sequence"/>
</dbReference>
<evidence type="ECO:0000313" key="3">
    <source>
        <dbReference type="Proteomes" id="UP001187682"/>
    </source>
</evidence>
<feature type="compositionally biased region" description="Low complexity" evidence="1">
    <location>
        <begin position="39"/>
        <end position="53"/>
    </location>
</feature>
<evidence type="ECO:0000256" key="1">
    <source>
        <dbReference type="SAM" id="MobiDB-lite"/>
    </source>
</evidence>
<feature type="region of interest" description="Disordered" evidence="1">
    <location>
        <begin position="343"/>
        <end position="364"/>
    </location>
</feature>
<protein>
    <submittedName>
        <fullName evidence="2">Uncharacterized protein</fullName>
    </submittedName>
</protein>
<dbReference type="AlphaFoldDB" id="A0AAE8SVP9"/>
<accession>A0AAE8SVP9</accession>